<evidence type="ECO:0000256" key="7">
    <source>
        <dbReference type="ARBA" id="ARBA00022723"/>
    </source>
</evidence>
<dbReference type="STRING" id="52838.A0A4S8IEP5"/>
<evidence type="ECO:0000256" key="9">
    <source>
        <dbReference type="ARBA" id="ARBA00022837"/>
    </source>
</evidence>
<evidence type="ECO:0000256" key="14">
    <source>
        <dbReference type="ARBA" id="ARBA00023324"/>
    </source>
</evidence>
<feature type="domain" description="Plant heme peroxidase family profile" evidence="21">
    <location>
        <begin position="360"/>
        <end position="712"/>
    </location>
</feature>
<evidence type="ECO:0000256" key="8">
    <source>
        <dbReference type="ARBA" id="ARBA00022729"/>
    </source>
</evidence>
<comment type="caution">
    <text evidence="22">The sequence shown here is derived from an EMBL/GenBank/DDBJ whole genome shotgun (WGS) entry which is preliminary data.</text>
</comment>
<comment type="catalytic activity">
    <reaction evidence="1">
        <text>2 a phenolic donor + H2O2 = 2 a phenolic radical donor + 2 H2O</text>
        <dbReference type="Rhea" id="RHEA:56136"/>
        <dbReference type="ChEBI" id="CHEBI:15377"/>
        <dbReference type="ChEBI" id="CHEBI:16240"/>
        <dbReference type="ChEBI" id="CHEBI:139520"/>
        <dbReference type="ChEBI" id="CHEBI:139521"/>
        <dbReference type="EC" id="1.11.1.7"/>
    </reaction>
</comment>
<feature type="disulfide bond" evidence="19">
    <location>
        <begin position="217"/>
        <end position="244"/>
    </location>
</feature>
<proteinExistence type="inferred from homology"/>
<feature type="site" description="Transition state stabilizer" evidence="18">
    <location>
        <position position="77"/>
    </location>
</feature>
<keyword evidence="8 20" id="KW-0732">Signal</keyword>
<dbReference type="InterPro" id="IPR002016">
    <property type="entry name" value="Haem_peroxidase"/>
</dbReference>
<feature type="binding site" evidence="17">
    <location>
        <position position="91"/>
    </location>
    <ligand>
        <name>Ca(2+)</name>
        <dbReference type="ChEBI" id="CHEBI:29108"/>
        <label>1</label>
    </ligand>
</feature>
<dbReference type="InterPro" id="IPR019794">
    <property type="entry name" value="Peroxidases_AS"/>
</dbReference>
<organism evidence="22 23">
    <name type="scientific">Musa balbisiana</name>
    <name type="common">Banana</name>
    <dbReference type="NCBI Taxonomy" id="52838"/>
    <lineage>
        <taxon>Eukaryota</taxon>
        <taxon>Viridiplantae</taxon>
        <taxon>Streptophyta</taxon>
        <taxon>Embryophyta</taxon>
        <taxon>Tracheophyta</taxon>
        <taxon>Spermatophyta</taxon>
        <taxon>Magnoliopsida</taxon>
        <taxon>Liliopsida</taxon>
        <taxon>Zingiberales</taxon>
        <taxon>Musaceae</taxon>
        <taxon>Musa</taxon>
    </lineage>
</organism>
<keyword evidence="23" id="KW-1185">Reference proteome</keyword>
<comment type="cofactor">
    <cofactor evidence="17">
        <name>heme b</name>
        <dbReference type="ChEBI" id="CHEBI:60344"/>
    </cofactor>
    <text evidence="17">Binds 1 heme b (iron(II)-protoporphyrin IX) group per subunit.</text>
</comment>
<dbReference type="FunFam" id="1.10.520.10:FF:000009">
    <property type="entry name" value="Peroxidase"/>
    <property type="match status" value="1"/>
</dbReference>
<feature type="disulfide bond" evidence="19">
    <location>
        <begin position="50"/>
        <end position="131"/>
    </location>
</feature>
<dbReference type="Gene3D" id="1.10.420.10">
    <property type="entry name" value="Peroxidase, domain 2"/>
    <property type="match status" value="2"/>
</dbReference>
<feature type="binding site" evidence="16">
    <location>
        <position position="180"/>
    </location>
    <ligand>
        <name>substrate</name>
    </ligand>
</feature>
<evidence type="ECO:0000256" key="5">
    <source>
        <dbReference type="ARBA" id="ARBA00022559"/>
    </source>
</evidence>
<gene>
    <name evidence="22" type="ORF">C4D60_Mb02t21300</name>
</gene>
<feature type="domain" description="Plant heme peroxidase family profile" evidence="21">
    <location>
        <begin position="40"/>
        <end position="345"/>
    </location>
</feature>
<evidence type="ECO:0000256" key="13">
    <source>
        <dbReference type="ARBA" id="ARBA00023180"/>
    </source>
</evidence>
<dbReference type="PROSITE" id="PS00435">
    <property type="entry name" value="PEROXIDASE_1"/>
    <property type="match status" value="2"/>
</dbReference>
<dbReference type="CDD" id="cd00693">
    <property type="entry name" value="secretory_peroxidase"/>
    <property type="match status" value="2"/>
</dbReference>
<feature type="binding site" description="axial binding residue" evidence="17">
    <location>
        <position position="210"/>
    </location>
    <ligand>
        <name>heme b</name>
        <dbReference type="ChEBI" id="CHEBI:60344"/>
    </ligand>
    <ligandPart>
        <name>Fe</name>
        <dbReference type="ChEBI" id="CHEBI:18248"/>
    </ligandPart>
</feature>
<dbReference type="GO" id="GO:0006979">
    <property type="term" value="P:response to oxidative stress"/>
    <property type="evidence" value="ECO:0007669"/>
    <property type="project" value="InterPro"/>
</dbReference>
<evidence type="ECO:0000256" key="15">
    <source>
        <dbReference type="PIRSR" id="PIRSR600823-1"/>
    </source>
</evidence>
<feature type="binding site" evidence="17">
    <location>
        <position position="211"/>
    </location>
    <ligand>
        <name>Ca(2+)</name>
        <dbReference type="ChEBI" id="CHEBI:29108"/>
        <label>2</label>
    </ligand>
</feature>
<comment type="similarity">
    <text evidence="3">Belongs to the peroxidase family. Ascorbate peroxidase subfamily.</text>
</comment>
<keyword evidence="10" id="KW-0560">Oxidoreductase</keyword>
<comment type="cofactor">
    <cofactor evidence="17">
        <name>Ca(2+)</name>
        <dbReference type="ChEBI" id="CHEBI:29108"/>
    </cofactor>
    <text evidence="17">Binds 2 calcium ions per subunit.</text>
</comment>
<evidence type="ECO:0000256" key="12">
    <source>
        <dbReference type="ARBA" id="ARBA00023157"/>
    </source>
</evidence>
<accession>A0A4S8IEP5</accession>
<dbReference type="AlphaFoldDB" id="A0A4S8IEP5"/>
<dbReference type="PRINTS" id="PR00458">
    <property type="entry name" value="PEROXIDASE"/>
</dbReference>
<evidence type="ECO:0000256" key="3">
    <source>
        <dbReference type="ARBA" id="ARBA00006873"/>
    </source>
</evidence>
<evidence type="ECO:0000256" key="4">
    <source>
        <dbReference type="ARBA" id="ARBA00012313"/>
    </source>
</evidence>
<keyword evidence="9 17" id="KW-0106">Calcium</keyword>
<feature type="active site" description="Proton acceptor" evidence="15">
    <location>
        <position position="81"/>
    </location>
</feature>
<keyword evidence="11 17" id="KW-0408">Iron</keyword>
<evidence type="ECO:0000313" key="23">
    <source>
        <dbReference type="Proteomes" id="UP000317650"/>
    </source>
</evidence>
<evidence type="ECO:0000256" key="16">
    <source>
        <dbReference type="PIRSR" id="PIRSR600823-2"/>
    </source>
</evidence>
<dbReference type="InterPro" id="IPR010255">
    <property type="entry name" value="Haem_peroxidase_sf"/>
</dbReference>
<evidence type="ECO:0000256" key="1">
    <source>
        <dbReference type="ARBA" id="ARBA00000189"/>
    </source>
</evidence>
<dbReference type="InterPro" id="IPR033905">
    <property type="entry name" value="Secretory_peroxidase"/>
</dbReference>
<comment type="subcellular location">
    <subcellularLocation>
        <location evidence="2">Secreted</location>
    </subcellularLocation>
</comment>
<dbReference type="GO" id="GO:0042744">
    <property type="term" value="P:hydrogen peroxide catabolic process"/>
    <property type="evidence" value="ECO:0007669"/>
    <property type="project" value="UniProtKB-KW"/>
</dbReference>
<keyword evidence="14" id="KW-0376">Hydrogen peroxide</keyword>
<reference evidence="22 23" key="1">
    <citation type="journal article" date="2019" name="Nat. Plants">
        <title>Genome sequencing of Musa balbisiana reveals subgenome evolution and function divergence in polyploid bananas.</title>
        <authorList>
            <person name="Yao X."/>
        </authorList>
    </citation>
    <scope>NUCLEOTIDE SEQUENCE [LARGE SCALE GENOMIC DNA]</scope>
    <source>
        <strain evidence="23">cv. DH-PKW</strain>
        <tissue evidence="22">Leaves</tissue>
    </source>
</reference>
<dbReference type="EC" id="1.11.1.7" evidence="4"/>
<dbReference type="GO" id="GO:0005576">
    <property type="term" value="C:extracellular region"/>
    <property type="evidence" value="ECO:0007669"/>
    <property type="project" value="UniProtKB-SubCell"/>
</dbReference>
<dbReference type="Gene3D" id="1.10.520.10">
    <property type="match status" value="2"/>
</dbReference>
<evidence type="ECO:0000256" key="19">
    <source>
        <dbReference type="PIRSR" id="PIRSR600823-5"/>
    </source>
</evidence>
<feature type="binding site" evidence="17">
    <location>
        <position position="89"/>
    </location>
    <ligand>
        <name>Ca(2+)</name>
        <dbReference type="ChEBI" id="CHEBI:29108"/>
        <label>1</label>
    </ligand>
</feature>
<dbReference type="SUPFAM" id="SSF48113">
    <property type="entry name" value="Heme-dependent peroxidases"/>
    <property type="match status" value="2"/>
</dbReference>
<dbReference type="GO" id="GO:0140825">
    <property type="term" value="F:lactoperoxidase activity"/>
    <property type="evidence" value="ECO:0007669"/>
    <property type="project" value="UniProtKB-EC"/>
</dbReference>
<keyword evidence="7 17" id="KW-0479">Metal-binding</keyword>
<feature type="binding site" evidence="17">
    <location>
        <position position="264"/>
    </location>
    <ligand>
        <name>Ca(2+)</name>
        <dbReference type="ChEBI" id="CHEBI:29108"/>
        <label>2</label>
    </ligand>
</feature>
<evidence type="ECO:0000313" key="22">
    <source>
        <dbReference type="EMBL" id="THU45752.1"/>
    </source>
</evidence>
<dbReference type="PROSITE" id="PS50873">
    <property type="entry name" value="PEROXIDASE_4"/>
    <property type="match status" value="2"/>
</dbReference>
<sequence>MAAASASSPTALLLLLLLLSCIAFLCSSSEAYDYPPLADGLSFDFYDATCPFVEHLVRFYLEQAFGNDTGLAAGLLRVLFHDCFVQGCDGSILLDGSAGRPSEKDAPPNLTLRPAAFKAINELQALITAACGHVVSCADIVALAARDSVYLSGGPDYEVPLGRRDGLSYATMETVLSFIPPPTSNVTDLIDLFGKLCLDAYDLVSLSGAHTIGIAHCASFENRLFPAQDPTLDPTFAENLYLTCPVANTSNTTVLDVRSPDAFDNEYYVDLLNRQGLFTSDQGLYADARTQPTVTGFAVNQSLFFEKFLYSMTKMGQLSVLTGDQALLPMAASLLLLLVSCIAFLSSSSEAYDYPPLVNGLSFDFYKSSCPSLKSIVRKHLKQAFKNDVGLAAGLLRLHFHDCFVQVPNFIYPLPHEQLLGASSNDGCRSVQGCDGSILLDGSAGGPSEKDAPPNLTLRPAAFEAINDLQALITKACGQVVSCADIAALAARYSVRLVSISFLLHHLTRTTPWLECMKTEPSSCKFQSGGPKYKVPVGRRDGLSFATRDDVLSSLPAPTFNVTDLLDAFGKLDLDADDLVSLSGGHTIGIGHCTSFEKRLFPSQDSTLDQTFADNLYLTCPVANTTNTTVLDVRSPDTFDNNYYVDLLNRQGLFTSDQDLYTDSRTQPIVKRFAAKQSSFFKKFVFSITKMGQLSVLTGNQGEIRSNCSAINSGNKLLSSMTDGEGGSNAF</sequence>
<evidence type="ECO:0000256" key="17">
    <source>
        <dbReference type="PIRSR" id="PIRSR600823-3"/>
    </source>
</evidence>
<evidence type="ECO:0000259" key="21">
    <source>
        <dbReference type="PROSITE" id="PS50873"/>
    </source>
</evidence>
<dbReference type="InterPro" id="IPR000823">
    <property type="entry name" value="Peroxidase_pln"/>
</dbReference>
<feature type="binding site" evidence="17">
    <location>
        <position position="87"/>
    </location>
    <ligand>
        <name>Ca(2+)</name>
        <dbReference type="ChEBI" id="CHEBI:29108"/>
        <label>1</label>
    </ligand>
</feature>
<keyword evidence="13" id="KW-0325">Glycoprotein</keyword>
<feature type="binding site" evidence="17">
    <location>
        <position position="82"/>
    </location>
    <ligand>
        <name>Ca(2+)</name>
        <dbReference type="ChEBI" id="CHEBI:29108"/>
        <label>1</label>
    </ligand>
</feature>
<feature type="disulfide bond" evidence="19">
    <location>
        <begin position="83"/>
        <end position="88"/>
    </location>
</feature>
<protein>
    <recommendedName>
        <fullName evidence="4">peroxidase</fullName>
        <ecNumber evidence="4">1.11.1.7</ecNumber>
    </recommendedName>
</protein>
<dbReference type="PRINTS" id="PR00461">
    <property type="entry name" value="PLPEROXIDASE"/>
</dbReference>
<name>A0A4S8IEP5_MUSBA</name>
<keyword evidence="5" id="KW-0575">Peroxidase</keyword>
<dbReference type="PANTHER" id="PTHR31517:SF48">
    <property type="entry name" value="PEROXIDASE 16-RELATED"/>
    <property type="match status" value="1"/>
</dbReference>
<evidence type="ECO:0000256" key="10">
    <source>
        <dbReference type="ARBA" id="ARBA00023002"/>
    </source>
</evidence>
<dbReference type="EMBL" id="PYDT01000011">
    <property type="protein sequence ID" value="THU45752.1"/>
    <property type="molecule type" value="Genomic_DNA"/>
</dbReference>
<feature type="binding site" evidence="17">
    <location>
        <position position="85"/>
    </location>
    <ligand>
        <name>Ca(2+)</name>
        <dbReference type="ChEBI" id="CHEBI:29108"/>
        <label>1</label>
    </ligand>
</feature>
<evidence type="ECO:0000256" key="20">
    <source>
        <dbReference type="SAM" id="SignalP"/>
    </source>
</evidence>
<dbReference type="GO" id="GO:0020037">
    <property type="term" value="F:heme binding"/>
    <property type="evidence" value="ECO:0007669"/>
    <property type="project" value="InterPro"/>
</dbReference>
<evidence type="ECO:0000256" key="6">
    <source>
        <dbReference type="ARBA" id="ARBA00022617"/>
    </source>
</evidence>
<evidence type="ECO:0000256" key="11">
    <source>
        <dbReference type="ARBA" id="ARBA00023004"/>
    </source>
</evidence>
<dbReference type="GO" id="GO:0046872">
    <property type="term" value="F:metal ion binding"/>
    <property type="evidence" value="ECO:0007669"/>
    <property type="project" value="UniProtKB-KW"/>
</dbReference>
<dbReference type="InterPro" id="IPR019793">
    <property type="entry name" value="Peroxidases_heam-ligand_BS"/>
</dbReference>
<dbReference type="FunFam" id="1.10.420.10:FF:000006">
    <property type="entry name" value="Peroxidase"/>
    <property type="match status" value="2"/>
</dbReference>
<feature type="signal peptide" evidence="20">
    <location>
        <begin position="1"/>
        <end position="31"/>
    </location>
</feature>
<feature type="binding site" evidence="17">
    <location>
        <position position="103"/>
    </location>
    <ligand>
        <name>Ca(2+)</name>
        <dbReference type="ChEBI" id="CHEBI:29108"/>
        <label>1</label>
    </ligand>
</feature>
<dbReference type="PANTHER" id="PTHR31517">
    <property type="match status" value="1"/>
</dbReference>
<feature type="chain" id="PRO_5020827493" description="peroxidase" evidence="20">
    <location>
        <begin position="32"/>
        <end position="731"/>
    </location>
</feature>
<feature type="binding site" evidence="17">
    <location>
        <position position="256"/>
    </location>
    <ligand>
        <name>Ca(2+)</name>
        <dbReference type="ChEBI" id="CHEBI:29108"/>
        <label>2</label>
    </ligand>
</feature>
<evidence type="ECO:0000256" key="18">
    <source>
        <dbReference type="PIRSR" id="PIRSR600823-4"/>
    </source>
</evidence>
<dbReference type="Pfam" id="PF00141">
    <property type="entry name" value="peroxidase"/>
    <property type="match status" value="2"/>
</dbReference>
<keyword evidence="6" id="KW-0349">Heme</keyword>
<dbReference type="Proteomes" id="UP000317650">
    <property type="component" value="Chromosome 2"/>
</dbReference>
<dbReference type="PROSITE" id="PS00436">
    <property type="entry name" value="PEROXIDASE_2"/>
    <property type="match status" value="2"/>
</dbReference>
<keyword evidence="12 19" id="KW-1015">Disulfide bond</keyword>
<evidence type="ECO:0000256" key="2">
    <source>
        <dbReference type="ARBA" id="ARBA00004613"/>
    </source>
</evidence>